<dbReference type="CDD" id="cd00637">
    <property type="entry name" value="7tm_classA_rhodopsin-like"/>
    <property type="match status" value="1"/>
</dbReference>
<feature type="domain" description="G-protein coupled receptors family 1 profile" evidence="11">
    <location>
        <begin position="62"/>
        <end position="326"/>
    </location>
</feature>
<feature type="transmembrane region" description="Helical" evidence="10">
    <location>
        <begin position="221"/>
        <end position="243"/>
    </location>
</feature>
<keyword evidence="2" id="KW-1003">Cell membrane</keyword>
<comment type="subcellular location">
    <subcellularLocation>
        <location evidence="1">Cell membrane</location>
        <topology evidence="1">Multi-pass membrane protein</topology>
    </subcellularLocation>
</comment>
<keyword evidence="8" id="KW-0325">Glycoprotein</keyword>
<keyword evidence="6 10" id="KW-0472">Membrane</keyword>
<feature type="transmembrane region" description="Helical" evidence="10">
    <location>
        <begin position="84"/>
        <end position="106"/>
    </location>
</feature>
<dbReference type="PROSITE" id="PS50262">
    <property type="entry name" value="G_PROTEIN_RECEP_F1_2"/>
    <property type="match status" value="1"/>
</dbReference>
<keyword evidence="9" id="KW-0807">Transducer</keyword>
<dbReference type="GO" id="GO:0004930">
    <property type="term" value="F:G protein-coupled receptor activity"/>
    <property type="evidence" value="ECO:0007669"/>
    <property type="project" value="UniProtKB-KW"/>
</dbReference>
<feature type="transmembrane region" description="Helical" evidence="10">
    <location>
        <begin position="174"/>
        <end position="201"/>
    </location>
</feature>
<feature type="transmembrane region" description="Helical" evidence="10">
    <location>
        <begin position="269"/>
        <end position="292"/>
    </location>
</feature>
<proteinExistence type="predicted"/>
<comment type="caution">
    <text evidence="12">The sequence shown here is derived from an EMBL/GenBank/DDBJ whole genome shotgun (WGS) entry which is preliminary data.</text>
</comment>
<reference evidence="12" key="1">
    <citation type="journal article" date="2023" name="Mol. Biol. Evol.">
        <title>Third-Generation Sequencing Reveals the Adaptive Role of the Epigenome in Three Deep-Sea Polychaetes.</title>
        <authorList>
            <person name="Perez M."/>
            <person name="Aroh O."/>
            <person name="Sun Y."/>
            <person name="Lan Y."/>
            <person name="Juniper S.K."/>
            <person name="Young C.R."/>
            <person name="Angers B."/>
            <person name="Qian P.Y."/>
        </authorList>
    </citation>
    <scope>NUCLEOTIDE SEQUENCE</scope>
    <source>
        <strain evidence="12">P08H-3</strain>
    </source>
</reference>
<dbReference type="AlphaFoldDB" id="A0AAD9IYK2"/>
<keyword evidence="4 10" id="KW-1133">Transmembrane helix</keyword>
<evidence type="ECO:0000256" key="10">
    <source>
        <dbReference type="SAM" id="Phobius"/>
    </source>
</evidence>
<dbReference type="InterPro" id="IPR017452">
    <property type="entry name" value="GPCR_Rhodpsn_7TM"/>
</dbReference>
<dbReference type="Pfam" id="PF00001">
    <property type="entry name" value="7tm_1"/>
    <property type="match status" value="1"/>
</dbReference>
<keyword evidence="7" id="KW-0675">Receptor</keyword>
<name>A0AAD9IYK2_9ANNE</name>
<evidence type="ECO:0000256" key="8">
    <source>
        <dbReference type="ARBA" id="ARBA00023180"/>
    </source>
</evidence>
<feature type="transmembrane region" description="Helical" evidence="10">
    <location>
        <begin position="53"/>
        <end position="72"/>
    </location>
</feature>
<evidence type="ECO:0000256" key="9">
    <source>
        <dbReference type="ARBA" id="ARBA00023224"/>
    </source>
</evidence>
<feature type="transmembrane region" description="Helical" evidence="10">
    <location>
        <begin position="126"/>
        <end position="154"/>
    </location>
</feature>
<evidence type="ECO:0000256" key="4">
    <source>
        <dbReference type="ARBA" id="ARBA00022989"/>
    </source>
</evidence>
<evidence type="ECO:0000256" key="6">
    <source>
        <dbReference type="ARBA" id="ARBA00023136"/>
    </source>
</evidence>
<evidence type="ECO:0000259" key="11">
    <source>
        <dbReference type="PROSITE" id="PS50262"/>
    </source>
</evidence>
<keyword evidence="5" id="KW-0297">G-protein coupled receptor</keyword>
<keyword evidence="3 10" id="KW-0812">Transmembrane</keyword>
<sequence length="374" mass="42177">MDPLLLWNNWTKASNISELVTPIDGATAATTSFHPSGNFFDVYYSKSRFICETLVAVMATIANVTAVVLTLCRRQGEMTVHHVLFVNLGVSNTLSSIIAWFSNNALYLFDRHLAELLLGEADLCTFFAYLSTGVFLSSASGLVSSCTVMGFITVQYIAICKPLEEPILVTRRKVSIYVISLWAVAFLMGSLPCVTLLALLRHATCDATLLSTCVKLLIVCVNYHVTVVGLVDVAAIGLCARIYHEIRKLNRRLSLFRFERDITRQKRHFVTSVMLLGVMTFSVIPYTLLYVITLNIRDTVNLHDDLLVYYMNLLPHAKFLSDPIVYGLRMREMHNFLFRSWYWIRSLCARAEAKQFQSARRTKYSSSALCSTSL</sequence>
<dbReference type="SUPFAM" id="SSF81321">
    <property type="entry name" value="Family A G protein-coupled receptor-like"/>
    <property type="match status" value="1"/>
</dbReference>
<keyword evidence="13" id="KW-1185">Reference proteome</keyword>
<accession>A0AAD9IYK2</accession>
<evidence type="ECO:0000256" key="5">
    <source>
        <dbReference type="ARBA" id="ARBA00023040"/>
    </source>
</evidence>
<evidence type="ECO:0000256" key="7">
    <source>
        <dbReference type="ARBA" id="ARBA00023170"/>
    </source>
</evidence>
<evidence type="ECO:0000256" key="3">
    <source>
        <dbReference type="ARBA" id="ARBA00022692"/>
    </source>
</evidence>
<dbReference type="EMBL" id="JAODUP010000893">
    <property type="protein sequence ID" value="KAK2142956.1"/>
    <property type="molecule type" value="Genomic_DNA"/>
</dbReference>
<gene>
    <name evidence="12" type="ORF">LSH36_892g00017</name>
</gene>
<evidence type="ECO:0000313" key="13">
    <source>
        <dbReference type="Proteomes" id="UP001208570"/>
    </source>
</evidence>
<evidence type="ECO:0000313" key="12">
    <source>
        <dbReference type="EMBL" id="KAK2142956.1"/>
    </source>
</evidence>
<feature type="transmembrane region" description="Helical" evidence="10">
    <location>
        <begin position="307"/>
        <end position="328"/>
    </location>
</feature>
<dbReference type="InterPro" id="IPR000276">
    <property type="entry name" value="GPCR_Rhodpsn"/>
</dbReference>
<dbReference type="PANTHER" id="PTHR24246">
    <property type="entry name" value="OLFACTORY RECEPTOR AND ADENOSINE RECEPTOR"/>
    <property type="match status" value="1"/>
</dbReference>
<dbReference type="Proteomes" id="UP001208570">
    <property type="component" value="Unassembled WGS sequence"/>
</dbReference>
<dbReference type="Gene3D" id="1.20.1070.10">
    <property type="entry name" value="Rhodopsin 7-helix transmembrane proteins"/>
    <property type="match status" value="1"/>
</dbReference>
<organism evidence="12 13">
    <name type="scientific">Paralvinella palmiformis</name>
    <dbReference type="NCBI Taxonomy" id="53620"/>
    <lineage>
        <taxon>Eukaryota</taxon>
        <taxon>Metazoa</taxon>
        <taxon>Spiralia</taxon>
        <taxon>Lophotrochozoa</taxon>
        <taxon>Annelida</taxon>
        <taxon>Polychaeta</taxon>
        <taxon>Sedentaria</taxon>
        <taxon>Canalipalpata</taxon>
        <taxon>Terebellida</taxon>
        <taxon>Terebelliformia</taxon>
        <taxon>Alvinellidae</taxon>
        <taxon>Paralvinella</taxon>
    </lineage>
</organism>
<evidence type="ECO:0000256" key="1">
    <source>
        <dbReference type="ARBA" id="ARBA00004651"/>
    </source>
</evidence>
<dbReference type="PANTHER" id="PTHR24246:SF27">
    <property type="entry name" value="ADENOSINE RECEPTOR, ISOFORM A"/>
    <property type="match status" value="1"/>
</dbReference>
<protein>
    <recommendedName>
        <fullName evidence="11">G-protein coupled receptors family 1 profile domain-containing protein</fullName>
    </recommendedName>
</protein>
<dbReference type="GO" id="GO:0005886">
    <property type="term" value="C:plasma membrane"/>
    <property type="evidence" value="ECO:0007669"/>
    <property type="project" value="UniProtKB-SubCell"/>
</dbReference>
<evidence type="ECO:0000256" key="2">
    <source>
        <dbReference type="ARBA" id="ARBA00022475"/>
    </source>
</evidence>